<evidence type="ECO:0000256" key="1">
    <source>
        <dbReference type="ARBA" id="ARBA00022801"/>
    </source>
</evidence>
<evidence type="ECO:0000256" key="2">
    <source>
        <dbReference type="SAM" id="SignalP"/>
    </source>
</evidence>
<proteinExistence type="predicted"/>
<feature type="chain" id="PRO_5019414023" description="CBM-cenC domain-containing protein" evidence="2">
    <location>
        <begin position="21"/>
        <end position="163"/>
    </location>
</feature>
<reference evidence="4 5" key="1">
    <citation type="submission" date="2018-08" db="EMBL/GenBank/DDBJ databases">
        <title>A genome reference for cultivated species of the human gut microbiota.</title>
        <authorList>
            <person name="Zou Y."/>
            <person name="Xue W."/>
            <person name="Luo G."/>
        </authorList>
    </citation>
    <scope>NUCLEOTIDE SEQUENCE [LARGE SCALE GENOMIC DNA]</scope>
    <source>
        <strain evidence="4 5">AF05-4</strain>
    </source>
</reference>
<dbReference type="Pfam" id="PF02018">
    <property type="entry name" value="CBM_4_9"/>
    <property type="match status" value="1"/>
</dbReference>
<evidence type="ECO:0000259" key="3">
    <source>
        <dbReference type="Pfam" id="PF02018"/>
    </source>
</evidence>
<organism evidence="4 5">
    <name type="scientific">Bacteroides stercoris</name>
    <dbReference type="NCBI Taxonomy" id="46506"/>
    <lineage>
        <taxon>Bacteria</taxon>
        <taxon>Pseudomonadati</taxon>
        <taxon>Bacteroidota</taxon>
        <taxon>Bacteroidia</taxon>
        <taxon>Bacteroidales</taxon>
        <taxon>Bacteroidaceae</taxon>
        <taxon>Bacteroides</taxon>
    </lineage>
</organism>
<evidence type="ECO:0000313" key="5">
    <source>
        <dbReference type="Proteomes" id="UP000284777"/>
    </source>
</evidence>
<gene>
    <name evidence="4" type="ORF">DWV41_08940</name>
</gene>
<feature type="domain" description="CBM-cenC" evidence="3">
    <location>
        <begin position="23"/>
        <end position="132"/>
    </location>
</feature>
<comment type="caution">
    <text evidence="4">The sequence shown here is derived from an EMBL/GenBank/DDBJ whole genome shotgun (WGS) entry which is preliminary data.</text>
</comment>
<dbReference type="InterPro" id="IPR003305">
    <property type="entry name" value="CenC_carb-bd"/>
</dbReference>
<sequence>MKKEILAMMACGMMMTSAYAQEFKNGDFETGDLTGWQVWENKTNDIVDVKKAHSGNHAVEVRVGMWQQFNITYEAGAEYEITGYTKYIWGEQPFFRMEYYNPDSGKLEEIAISNVKKDRKNYQETKVKFKLKENGYVYRFTMVPGLGNGGAVLFDDVKIEKVK</sequence>
<name>A0A413E2A0_BACSE</name>
<dbReference type="InterPro" id="IPR008979">
    <property type="entry name" value="Galactose-bd-like_sf"/>
</dbReference>
<dbReference type="SUPFAM" id="SSF49785">
    <property type="entry name" value="Galactose-binding domain-like"/>
    <property type="match status" value="1"/>
</dbReference>
<keyword evidence="2" id="KW-0732">Signal</keyword>
<accession>A0A413E2A0</accession>
<dbReference type="Gene3D" id="2.60.120.260">
    <property type="entry name" value="Galactose-binding domain-like"/>
    <property type="match status" value="1"/>
</dbReference>
<feature type="signal peptide" evidence="2">
    <location>
        <begin position="1"/>
        <end position="20"/>
    </location>
</feature>
<dbReference type="EMBL" id="QSBD01000011">
    <property type="protein sequence ID" value="RGW97078.1"/>
    <property type="molecule type" value="Genomic_DNA"/>
</dbReference>
<dbReference type="RefSeq" id="WP_117902197.1">
    <property type="nucleotide sequence ID" value="NZ_QSBD01000011.1"/>
</dbReference>
<dbReference type="Proteomes" id="UP000284777">
    <property type="component" value="Unassembled WGS sequence"/>
</dbReference>
<protein>
    <recommendedName>
        <fullName evidence="3">CBM-cenC domain-containing protein</fullName>
    </recommendedName>
</protein>
<keyword evidence="1" id="KW-0378">Hydrolase</keyword>
<dbReference type="GO" id="GO:0016798">
    <property type="term" value="F:hydrolase activity, acting on glycosyl bonds"/>
    <property type="evidence" value="ECO:0007669"/>
    <property type="project" value="InterPro"/>
</dbReference>
<evidence type="ECO:0000313" key="4">
    <source>
        <dbReference type="EMBL" id="RGW97078.1"/>
    </source>
</evidence>
<dbReference type="AlphaFoldDB" id="A0A413E2A0"/>